<feature type="region of interest" description="Disordered" evidence="1">
    <location>
        <begin position="926"/>
        <end position="950"/>
    </location>
</feature>
<dbReference type="Proteomes" id="UP000075714">
    <property type="component" value="Unassembled WGS sequence"/>
</dbReference>
<keyword evidence="2" id="KW-0812">Transmembrane</keyword>
<feature type="transmembrane region" description="Helical" evidence="2">
    <location>
        <begin position="1453"/>
        <end position="1473"/>
    </location>
</feature>
<feature type="compositionally biased region" description="Low complexity" evidence="1">
    <location>
        <begin position="371"/>
        <end position="380"/>
    </location>
</feature>
<reference evidence="4" key="1">
    <citation type="journal article" date="2016" name="Nat. Commun.">
        <title>The Gonium pectorale genome demonstrates co-option of cell cycle regulation during the evolution of multicellularity.</title>
        <authorList>
            <person name="Hanschen E.R."/>
            <person name="Marriage T.N."/>
            <person name="Ferris P.J."/>
            <person name="Hamaji T."/>
            <person name="Toyoda A."/>
            <person name="Fujiyama A."/>
            <person name="Neme R."/>
            <person name="Noguchi H."/>
            <person name="Minakuchi Y."/>
            <person name="Suzuki M."/>
            <person name="Kawai-Toyooka H."/>
            <person name="Smith D.R."/>
            <person name="Sparks H."/>
            <person name="Anderson J."/>
            <person name="Bakaric R."/>
            <person name="Luria V."/>
            <person name="Karger A."/>
            <person name="Kirschner M.W."/>
            <person name="Durand P.M."/>
            <person name="Michod R.E."/>
            <person name="Nozaki H."/>
            <person name="Olson B.J."/>
        </authorList>
    </citation>
    <scope>NUCLEOTIDE SEQUENCE [LARGE SCALE GENOMIC DNA]</scope>
    <source>
        <strain evidence="4">NIES-2863</strain>
    </source>
</reference>
<protein>
    <submittedName>
        <fullName evidence="3">Uncharacterized protein</fullName>
    </submittedName>
</protein>
<keyword evidence="2" id="KW-1133">Transmembrane helix</keyword>
<feature type="compositionally biased region" description="Low complexity" evidence="1">
    <location>
        <begin position="1194"/>
        <end position="1210"/>
    </location>
</feature>
<feature type="compositionally biased region" description="Low complexity" evidence="1">
    <location>
        <begin position="702"/>
        <end position="713"/>
    </location>
</feature>
<feature type="region of interest" description="Disordered" evidence="1">
    <location>
        <begin position="700"/>
        <end position="723"/>
    </location>
</feature>
<feature type="compositionally biased region" description="Pro residues" evidence="1">
    <location>
        <begin position="927"/>
        <end position="943"/>
    </location>
</feature>
<keyword evidence="2" id="KW-0472">Membrane</keyword>
<feature type="region of interest" description="Disordered" evidence="1">
    <location>
        <begin position="1232"/>
        <end position="1277"/>
    </location>
</feature>
<proteinExistence type="predicted"/>
<name>A0A150GWS7_GONPE</name>
<feature type="transmembrane region" description="Helical" evidence="2">
    <location>
        <begin position="1371"/>
        <end position="1393"/>
    </location>
</feature>
<feature type="compositionally biased region" description="Low complexity" evidence="1">
    <location>
        <begin position="280"/>
        <end position="292"/>
    </location>
</feature>
<feature type="region of interest" description="Disordered" evidence="1">
    <location>
        <begin position="205"/>
        <end position="238"/>
    </location>
</feature>
<feature type="transmembrane region" description="Helical" evidence="2">
    <location>
        <begin position="1309"/>
        <end position="1332"/>
    </location>
</feature>
<dbReference type="InterPro" id="IPR036770">
    <property type="entry name" value="Ankyrin_rpt-contain_sf"/>
</dbReference>
<dbReference type="OrthoDB" id="550376at2759"/>
<feature type="region of interest" description="Disordered" evidence="1">
    <location>
        <begin position="1173"/>
        <end position="1210"/>
    </location>
</feature>
<evidence type="ECO:0000256" key="2">
    <source>
        <dbReference type="SAM" id="Phobius"/>
    </source>
</evidence>
<dbReference type="EMBL" id="LSYV01000006">
    <property type="protein sequence ID" value="KXZ54337.1"/>
    <property type="molecule type" value="Genomic_DNA"/>
</dbReference>
<sequence>MADTCSASSDASCTCRYKSTRCDDPSCCSVALPSPAALAHSGPCTCGCAIGRGLTNAAQGATITITGGSAATASRLVSDTSRLLDKQRTAPAPTPPAQAMPPSVPSAYATACALVNQSWSQPYTPVFTLSRLALKVPDRHPTDLPPAAEWALPYCEALGVQGVALVGAYVRPGCIQIVFDVVDLAGVGRLVVAGGGGGTLTPAAHRPMLANGGPAGGGVGAPPNLGSSSPAVSADTGARRLARRNAPTRVWSEGAALLGSSQASPSAQLSASAALALANGSRGSSAGNSTDGADGGEEGGEPRRRQRRGAARRLRQTRTASVPALSLRSPAASHDTSTPNHVPSIQRLLESSGSSDAGSRRQSGFGRETQAAAAADAAVEGGAGPTQLQSLPPAAWVELLGPQIGGGGQTVLVQMPFGGGAWHVQLDASAPGGHREVPLRAAPPDLMCVSPPCVLAGAPAPLTLYAAGADLHGGSAGAAPGGGIGSGGGGGGAPPAPDRGPLAVHVRFQGGHVPCRASLLGDQMSADALSRVLPPHALRRAEVMRLQLRAAPASPGLMFVECQRGGLLGAAQPVFVAPNAGVWQEVVGLAGGGSRAGHHSDPVEVQKLVTDLGVLFDYLGAAEDRALPPQPQPSPEAVQAGPAQQPAGSELPELLPGWVLARATQHEQEHQQQRQQPEAELPCPFTTTWTAPLALQPQEGLGAARGPSAHAGAAGAGGQSGPEAVRPAAATALWPETVTAAAALAGGSDRGLFARSLLELLAEVERDGSPSGGGAAAAAHAAGPLAAVLPLPPAGPAWGAPSVPQAGQEARPAGHISNVVHEAGAEDMPPPQLGVAYGSAPGQAGAFAGVASATLRASSYGTELLAELRSWDSMTDVMAASLALSSVATSSDFSLVQLPQGAAAAQLLTGEMPSLAPALAPALPLSSPLPPDAAPRPVAPEPTPASRQRISGGQALAGRMRRLGVGLLCFAVRRGWPHTSRAVLEALLGPLGMNLGEVDAAVAEREGGLRLLHVAVTSRQPVLLRMLLSLAPPAGDGGSAAAGSSSSSSSSVGDGGSDGGFAWDASVQGPGGLTPLHLATALDDRGAMAAALLQLVPSAARLWFASPDDSGCTPADMAAMAGLEELSGLARARLADQCAAHHLRALQSRLAARAALEPLMHAHGAQEARAGLLQDGLRPREAARTGGTDTGDSAPEQEQQAQGAAAAVELPRARLSASDAAVSADDVALRGEAGAGTDAGEPSSSGAERLPAGPNHDLASPMGPAAKRAARPAGESSSRRAAALLRLSVRGFSDPRVEARYRLFRAESLAVVDATCGAVFLVMFLVPAVVLLRQRDWTELVSHCVFNAGLLGPYALRALDRRAFLRHRNMALLSADAGKALLAMLTLAGLLPYPKVWANFTRGNMDLIMLVIIKPLSEQVTVPIALVQRVVGSFTDAHIYAHVSYSGAVLPSLMRALAQGLLALLFLTLLDMLGGNGNHSKAE</sequence>
<comment type="caution">
    <text evidence="3">The sequence shown here is derived from an EMBL/GenBank/DDBJ whole genome shotgun (WGS) entry which is preliminary data.</text>
</comment>
<keyword evidence="4" id="KW-1185">Reference proteome</keyword>
<organism evidence="3 4">
    <name type="scientific">Gonium pectorale</name>
    <name type="common">Green alga</name>
    <dbReference type="NCBI Taxonomy" id="33097"/>
    <lineage>
        <taxon>Eukaryota</taxon>
        <taxon>Viridiplantae</taxon>
        <taxon>Chlorophyta</taxon>
        <taxon>core chlorophytes</taxon>
        <taxon>Chlorophyceae</taxon>
        <taxon>CS clade</taxon>
        <taxon>Chlamydomonadales</taxon>
        <taxon>Volvocaceae</taxon>
        <taxon>Gonium</taxon>
    </lineage>
</organism>
<evidence type="ECO:0000313" key="3">
    <source>
        <dbReference type="EMBL" id="KXZ54337.1"/>
    </source>
</evidence>
<accession>A0A150GWS7</accession>
<feature type="compositionally biased region" description="Low complexity" evidence="1">
    <location>
        <begin position="639"/>
        <end position="648"/>
    </location>
</feature>
<feature type="compositionally biased region" description="Basic residues" evidence="1">
    <location>
        <begin position="304"/>
        <end position="316"/>
    </location>
</feature>
<gene>
    <name evidence="3" type="ORF">GPECTOR_5g42</name>
</gene>
<feature type="compositionally biased region" description="Polar residues" evidence="1">
    <location>
        <begin position="334"/>
        <end position="362"/>
    </location>
</feature>
<dbReference type="Gene3D" id="1.25.40.20">
    <property type="entry name" value="Ankyrin repeat-containing domain"/>
    <property type="match status" value="1"/>
</dbReference>
<feature type="compositionally biased region" description="Low complexity" evidence="1">
    <location>
        <begin position="1263"/>
        <end position="1277"/>
    </location>
</feature>
<evidence type="ECO:0000313" key="4">
    <source>
        <dbReference type="Proteomes" id="UP000075714"/>
    </source>
</evidence>
<feature type="region of interest" description="Disordered" evidence="1">
    <location>
        <begin position="624"/>
        <end position="650"/>
    </location>
</feature>
<feature type="region of interest" description="Disordered" evidence="1">
    <location>
        <begin position="280"/>
        <end position="386"/>
    </location>
</feature>
<evidence type="ECO:0000256" key="1">
    <source>
        <dbReference type="SAM" id="MobiDB-lite"/>
    </source>
</evidence>